<gene>
    <name evidence="2" type="ORF">ILUMI_24435</name>
</gene>
<protein>
    <submittedName>
        <fullName evidence="2">Uncharacterized protein</fullName>
    </submittedName>
</protein>
<dbReference type="AlphaFoldDB" id="A0A8K0C728"/>
<name>A0A8K0C728_IGNLU</name>
<keyword evidence="3" id="KW-1185">Reference proteome</keyword>
<accession>A0A8K0C728</accession>
<reference evidence="2" key="1">
    <citation type="submission" date="2019-08" db="EMBL/GenBank/DDBJ databases">
        <title>The genome of the North American firefly Photinus pyralis.</title>
        <authorList>
            <consortium name="Photinus pyralis genome working group"/>
            <person name="Fallon T.R."/>
            <person name="Sander Lower S.E."/>
            <person name="Weng J.-K."/>
        </authorList>
    </citation>
    <scope>NUCLEOTIDE SEQUENCE</scope>
    <source>
        <strain evidence="2">TRF0915ILg1</strain>
        <tissue evidence="2">Whole body</tissue>
    </source>
</reference>
<evidence type="ECO:0000313" key="3">
    <source>
        <dbReference type="Proteomes" id="UP000801492"/>
    </source>
</evidence>
<evidence type="ECO:0000313" key="2">
    <source>
        <dbReference type="EMBL" id="KAF2881738.1"/>
    </source>
</evidence>
<sequence>MTCEKRTSSVSFSKSEQDQPSDLITDEDNIQLSLAPHVQTYLSQVSQESGCWGKFLPIPFERAASKSWWDPTFDSEVLEEQYKKSASPHNRLKFRLKTSFHHWIVLNKEPPITLLLVNHL</sequence>
<feature type="region of interest" description="Disordered" evidence="1">
    <location>
        <begin position="1"/>
        <end position="22"/>
    </location>
</feature>
<dbReference type="Proteomes" id="UP000801492">
    <property type="component" value="Unassembled WGS sequence"/>
</dbReference>
<dbReference type="OrthoDB" id="6727308at2759"/>
<organism evidence="2 3">
    <name type="scientific">Ignelater luminosus</name>
    <name type="common">Cucubano</name>
    <name type="synonym">Pyrophorus luminosus</name>
    <dbReference type="NCBI Taxonomy" id="2038154"/>
    <lineage>
        <taxon>Eukaryota</taxon>
        <taxon>Metazoa</taxon>
        <taxon>Ecdysozoa</taxon>
        <taxon>Arthropoda</taxon>
        <taxon>Hexapoda</taxon>
        <taxon>Insecta</taxon>
        <taxon>Pterygota</taxon>
        <taxon>Neoptera</taxon>
        <taxon>Endopterygota</taxon>
        <taxon>Coleoptera</taxon>
        <taxon>Polyphaga</taxon>
        <taxon>Elateriformia</taxon>
        <taxon>Elateroidea</taxon>
        <taxon>Elateridae</taxon>
        <taxon>Agrypninae</taxon>
        <taxon>Pyrophorini</taxon>
        <taxon>Ignelater</taxon>
    </lineage>
</organism>
<feature type="compositionally biased region" description="Polar residues" evidence="1">
    <location>
        <begin position="8"/>
        <end position="22"/>
    </location>
</feature>
<dbReference type="EMBL" id="VTPC01090703">
    <property type="protein sequence ID" value="KAF2881738.1"/>
    <property type="molecule type" value="Genomic_DNA"/>
</dbReference>
<evidence type="ECO:0000256" key="1">
    <source>
        <dbReference type="SAM" id="MobiDB-lite"/>
    </source>
</evidence>
<proteinExistence type="predicted"/>
<comment type="caution">
    <text evidence="2">The sequence shown here is derived from an EMBL/GenBank/DDBJ whole genome shotgun (WGS) entry which is preliminary data.</text>
</comment>